<reference evidence="1 2" key="1">
    <citation type="submission" date="2019-03" db="EMBL/GenBank/DDBJ databases">
        <title>Lake Tanganyika Metagenome-Assembled Genomes (MAGs).</title>
        <authorList>
            <person name="Tran P."/>
        </authorList>
    </citation>
    <scope>NUCLEOTIDE SEQUENCE [LARGE SCALE GENOMIC DNA]</scope>
    <source>
        <strain evidence="1">K_DeepCast_65m_m2_236</strain>
    </source>
</reference>
<name>A0A938BHQ6_9BACT</name>
<accession>A0A938BHQ6</accession>
<comment type="caution">
    <text evidence="1">The sequence shown here is derived from an EMBL/GenBank/DDBJ whole genome shotgun (WGS) entry which is preliminary data.</text>
</comment>
<sequence>MPIAFEIDRSSNWPIAFEIDRSRFNRIFKIEAEGFSGGRFRVLPVRIARAAATADPG</sequence>
<organism evidence="1 2">
    <name type="scientific">Candidatus Tanganyikabacteria bacterium</name>
    <dbReference type="NCBI Taxonomy" id="2961651"/>
    <lineage>
        <taxon>Bacteria</taxon>
        <taxon>Bacillati</taxon>
        <taxon>Candidatus Sericytochromatia</taxon>
        <taxon>Candidatus Tanganyikabacteria</taxon>
    </lineage>
</organism>
<dbReference type="AlphaFoldDB" id="A0A938BHQ6"/>
<evidence type="ECO:0000313" key="2">
    <source>
        <dbReference type="Proteomes" id="UP000703893"/>
    </source>
</evidence>
<gene>
    <name evidence="1" type="ORF">FJZ00_00660</name>
</gene>
<evidence type="ECO:0000313" key="1">
    <source>
        <dbReference type="EMBL" id="MBM3273632.1"/>
    </source>
</evidence>
<proteinExistence type="predicted"/>
<dbReference type="Proteomes" id="UP000703893">
    <property type="component" value="Unassembled WGS sequence"/>
</dbReference>
<dbReference type="EMBL" id="VGJX01000017">
    <property type="protein sequence ID" value="MBM3273632.1"/>
    <property type="molecule type" value="Genomic_DNA"/>
</dbReference>
<protein>
    <submittedName>
        <fullName evidence="1">Uncharacterized protein</fullName>
    </submittedName>
</protein>